<dbReference type="CDD" id="cd14948">
    <property type="entry name" value="BACON"/>
    <property type="match status" value="1"/>
</dbReference>
<keyword evidence="2 7" id="KW-0378">Hydrolase</keyword>
<keyword evidence="3" id="KW-0136">Cellulose degradation</keyword>
<evidence type="ECO:0000256" key="2">
    <source>
        <dbReference type="ARBA" id="ARBA00022801"/>
    </source>
</evidence>
<dbReference type="PANTHER" id="PTHR31297">
    <property type="entry name" value="GLUCAN ENDO-1,6-BETA-GLUCOSIDASE B"/>
    <property type="match status" value="1"/>
</dbReference>
<gene>
    <name evidence="10" type="ORF">ACFSKL_07795</name>
</gene>
<evidence type="ECO:0000259" key="9">
    <source>
        <dbReference type="Pfam" id="PF19190"/>
    </source>
</evidence>
<keyword evidence="11" id="KW-1185">Reference proteome</keyword>
<organism evidence="10 11">
    <name type="scientific">Belliella marina</name>
    <dbReference type="NCBI Taxonomy" id="1644146"/>
    <lineage>
        <taxon>Bacteria</taxon>
        <taxon>Pseudomonadati</taxon>
        <taxon>Bacteroidota</taxon>
        <taxon>Cytophagia</taxon>
        <taxon>Cytophagales</taxon>
        <taxon>Cyclobacteriaceae</taxon>
        <taxon>Belliella</taxon>
    </lineage>
</organism>
<dbReference type="Pfam" id="PF19190">
    <property type="entry name" value="BACON_2"/>
    <property type="match status" value="1"/>
</dbReference>
<evidence type="ECO:0000256" key="5">
    <source>
        <dbReference type="ARBA" id="ARBA00023295"/>
    </source>
</evidence>
<dbReference type="EMBL" id="JBHUHR010000022">
    <property type="protein sequence ID" value="MFD2034685.1"/>
    <property type="molecule type" value="Genomic_DNA"/>
</dbReference>
<name>A0ABW4VMC0_9BACT</name>
<comment type="similarity">
    <text evidence="1 7">Belongs to the glycosyl hydrolase 5 (cellulase A) family.</text>
</comment>
<dbReference type="Proteomes" id="UP001597361">
    <property type="component" value="Unassembled WGS sequence"/>
</dbReference>
<proteinExistence type="inferred from homology"/>
<accession>A0ABW4VMC0</accession>
<dbReference type="PANTHER" id="PTHR31297:SF41">
    <property type="entry name" value="ENDOGLUCANASE, PUTATIVE (AFU_ORTHOLOGUE AFUA_5G01830)-RELATED"/>
    <property type="match status" value="1"/>
</dbReference>
<evidence type="ECO:0000256" key="6">
    <source>
        <dbReference type="ARBA" id="ARBA00023326"/>
    </source>
</evidence>
<sequence length="490" mass="54912">MKKLKLTSVLAVFLGIMLLVSCGEELMKDPILDVSVSKVDFDEEGGIMEITISSNDDWSISHQAQAWLQLSQSKGSSGSASIELTVSPNATGLTRTAILNITSPNGQARRINVSQISTIYPSYNTSPLPPDATGMSSNAVELAAKMGLGWNLGNTLEAIINGVGDETFWGNPKTTKEYIDFVKATGFNTIRLPVAWDVYLSNEETAKIDPQWLDRVKEVVQYCIDNDMYVLLNIHWDGGWLESNCTPAKKDEVNAKQKAYWQQIATHFRDYDEHLMFASANEPEVHNAVEMEVLLSYHQTFVNAVRSTGGRNSYRVLVVQGPGTNIERTYELMHTLPTDEIEGRMMAEVHYYTPSQFCILFEDVSWGSMAYYWGQGNNSTLEPDRNSTYGDEAEAAKSFALSKKQFVDKGIPVLLGEYGAYRRHKSANVPMDLELHHKSVDDWTYYITSLAIQNGMIPFWWDTGAALDRSNYTVKDQRTIAKLLEALQDN</sequence>
<dbReference type="Pfam" id="PF00150">
    <property type="entry name" value="Cellulase"/>
    <property type="match status" value="1"/>
</dbReference>
<dbReference type="InterPro" id="IPR017853">
    <property type="entry name" value="GH"/>
</dbReference>
<dbReference type="Gene3D" id="2.60.40.10">
    <property type="entry name" value="Immunoglobulins"/>
    <property type="match status" value="1"/>
</dbReference>
<evidence type="ECO:0000313" key="10">
    <source>
        <dbReference type="EMBL" id="MFD2034685.1"/>
    </source>
</evidence>
<evidence type="ECO:0000256" key="7">
    <source>
        <dbReference type="RuleBase" id="RU361153"/>
    </source>
</evidence>
<evidence type="ECO:0000259" key="8">
    <source>
        <dbReference type="Pfam" id="PF00150"/>
    </source>
</evidence>
<dbReference type="InterPro" id="IPR024361">
    <property type="entry name" value="BACON"/>
</dbReference>
<dbReference type="PROSITE" id="PS51257">
    <property type="entry name" value="PROKAR_LIPOPROTEIN"/>
    <property type="match status" value="1"/>
</dbReference>
<dbReference type="Gene3D" id="3.20.20.80">
    <property type="entry name" value="Glycosidases"/>
    <property type="match status" value="1"/>
</dbReference>
<keyword evidence="6" id="KW-0624">Polysaccharide degradation</keyword>
<feature type="domain" description="Glycoside hydrolase family 5" evidence="8">
    <location>
        <begin position="164"/>
        <end position="465"/>
    </location>
</feature>
<evidence type="ECO:0000256" key="1">
    <source>
        <dbReference type="ARBA" id="ARBA00005641"/>
    </source>
</evidence>
<evidence type="ECO:0000256" key="3">
    <source>
        <dbReference type="ARBA" id="ARBA00023001"/>
    </source>
</evidence>
<keyword evidence="5 7" id="KW-0326">Glycosidase</keyword>
<evidence type="ECO:0000313" key="11">
    <source>
        <dbReference type="Proteomes" id="UP001597361"/>
    </source>
</evidence>
<protein>
    <submittedName>
        <fullName evidence="10">Cellulase family glycosylhydrolase</fullName>
    </submittedName>
</protein>
<dbReference type="InterPro" id="IPR013783">
    <property type="entry name" value="Ig-like_fold"/>
</dbReference>
<evidence type="ECO:0000256" key="4">
    <source>
        <dbReference type="ARBA" id="ARBA00023277"/>
    </source>
</evidence>
<dbReference type="InterPro" id="IPR001547">
    <property type="entry name" value="Glyco_hydro_5"/>
</dbReference>
<reference evidence="11" key="1">
    <citation type="journal article" date="2019" name="Int. J. Syst. Evol. Microbiol.">
        <title>The Global Catalogue of Microorganisms (GCM) 10K type strain sequencing project: providing services to taxonomists for standard genome sequencing and annotation.</title>
        <authorList>
            <consortium name="The Broad Institute Genomics Platform"/>
            <consortium name="The Broad Institute Genome Sequencing Center for Infectious Disease"/>
            <person name="Wu L."/>
            <person name="Ma J."/>
        </authorList>
    </citation>
    <scope>NUCLEOTIDE SEQUENCE [LARGE SCALE GENOMIC DNA]</scope>
    <source>
        <strain evidence="11">CGMCC 1.15180</strain>
    </source>
</reference>
<dbReference type="SUPFAM" id="SSF51445">
    <property type="entry name" value="(Trans)glycosidases"/>
    <property type="match status" value="1"/>
</dbReference>
<keyword evidence="4" id="KW-0119">Carbohydrate metabolism</keyword>
<comment type="caution">
    <text evidence="10">The sequence shown here is derived from an EMBL/GenBank/DDBJ whole genome shotgun (WGS) entry which is preliminary data.</text>
</comment>
<feature type="domain" description="BACON" evidence="9">
    <location>
        <begin position="34"/>
        <end position="115"/>
    </location>
</feature>
<dbReference type="RefSeq" id="WP_376885068.1">
    <property type="nucleotide sequence ID" value="NZ_JBHUHR010000022.1"/>
</dbReference>
<dbReference type="InterPro" id="IPR050386">
    <property type="entry name" value="Glycosyl_hydrolase_5"/>
</dbReference>